<reference evidence="5 6" key="1">
    <citation type="submission" date="2017-02" db="EMBL/GenBank/DDBJ databases">
        <authorList>
            <person name="Peterson S.W."/>
        </authorList>
    </citation>
    <scope>NUCLEOTIDE SEQUENCE [LARGE SCALE GENOMIC DNA]</scope>
    <source>
        <strain evidence="5 6">B Ar 00.02</strain>
    </source>
</reference>
<organism evidence="5 6">
    <name type="scientific">Arthrobacter rhombi</name>
    <dbReference type="NCBI Taxonomy" id="71253"/>
    <lineage>
        <taxon>Bacteria</taxon>
        <taxon>Bacillati</taxon>
        <taxon>Actinomycetota</taxon>
        <taxon>Actinomycetes</taxon>
        <taxon>Micrococcales</taxon>
        <taxon>Micrococcaceae</taxon>
        <taxon>Arthrobacter</taxon>
    </lineage>
</organism>
<dbReference type="InterPro" id="IPR015590">
    <property type="entry name" value="Aldehyde_DH_dom"/>
</dbReference>
<dbReference type="PANTHER" id="PTHR43353">
    <property type="entry name" value="SUCCINATE-SEMIALDEHYDE DEHYDROGENASE, MITOCHONDRIAL"/>
    <property type="match status" value="1"/>
</dbReference>
<feature type="region of interest" description="Disordered" evidence="3">
    <location>
        <begin position="446"/>
        <end position="469"/>
    </location>
</feature>
<dbReference type="EMBL" id="FUHW01000007">
    <property type="protein sequence ID" value="SJM48442.1"/>
    <property type="molecule type" value="Genomic_DNA"/>
</dbReference>
<evidence type="ECO:0000256" key="1">
    <source>
        <dbReference type="ARBA" id="ARBA00009986"/>
    </source>
</evidence>
<evidence type="ECO:0000256" key="2">
    <source>
        <dbReference type="ARBA" id="ARBA00023002"/>
    </source>
</evidence>
<dbReference type="SUPFAM" id="SSF53720">
    <property type="entry name" value="ALDH-like"/>
    <property type="match status" value="1"/>
</dbReference>
<protein>
    <submittedName>
        <fullName evidence="5">Aldehyde dehydrogenase</fullName>
        <ecNumber evidence="5">1.2.1.3</ecNumber>
    </submittedName>
</protein>
<dbReference type="AlphaFoldDB" id="A0A1R4EXT6"/>
<feature type="domain" description="Aldehyde dehydrogenase" evidence="4">
    <location>
        <begin position="19"/>
        <end position="479"/>
    </location>
</feature>
<proteinExistence type="inferred from homology"/>
<dbReference type="Pfam" id="PF00171">
    <property type="entry name" value="Aldedh"/>
    <property type="match status" value="1"/>
</dbReference>
<dbReference type="InterPro" id="IPR016161">
    <property type="entry name" value="Ald_DH/histidinol_DH"/>
</dbReference>
<evidence type="ECO:0000256" key="3">
    <source>
        <dbReference type="SAM" id="MobiDB-lite"/>
    </source>
</evidence>
<gene>
    <name evidence="5" type="ORF">FM101_01275</name>
</gene>
<dbReference type="InterPro" id="IPR016162">
    <property type="entry name" value="Ald_DH_N"/>
</dbReference>
<name>A0A1R4EXT6_9MICC</name>
<dbReference type="Gene3D" id="3.40.605.10">
    <property type="entry name" value="Aldehyde Dehydrogenase, Chain A, domain 1"/>
    <property type="match status" value="1"/>
</dbReference>
<keyword evidence="6" id="KW-1185">Reference proteome</keyword>
<dbReference type="EC" id="1.2.1.3" evidence="5"/>
<dbReference type="FunFam" id="3.40.605.10:FF:000007">
    <property type="entry name" value="NAD/NADP-dependent betaine aldehyde dehydrogenase"/>
    <property type="match status" value="1"/>
</dbReference>
<accession>A0A1R4EXT6</accession>
<dbReference type="InterPro" id="IPR016163">
    <property type="entry name" value="Ald_DH_C"/>
</dbReference>
<dbReference type="Proteomes" id="UP000195913">
    <property type="component" value="Unassembled WGS sequence"/>
</dbReference>
<dbReference type="Gene3D" id="3.40.309.10">
    <property type="entry name" value="Aldehyde Dehydrogenase, Chain A, domain 2"/>
    <property type="match status" value="1"/>
</dbReference>
<dbReference type="GO" id="GO:0004029">
    <property type="term" value="F:aldehyde dehydrogenase (NAD+) activity"/>
    <property type="evidence" value="ECO:0007669"/>
    <property type="project" value="UniProtKB-EC"/>
</dbReference>
<evidence type="ECO:0000313" key="6">
    <source>
        <dbReference type="Proteomes" id="UP000195913"/>
    </source>
</evidence>
<sequence length="489" mass="51248">MNNPGQQTLGLKQLINGQWVEGSGPAATSSNPALPEEAVAQYATATSGDLDRALNAATAAAAGWDRLGIIARGNILRRAAEILGRRAEEVAQLMTREQGKVLGDSRGEVGATIETLYYNAGSARRSNAAVYPSANPDEVVRTIRRPLGCVAVITPWNFPLQIPAWKIAPALLWGNTIVWKTASDTPATAVVFAEILEEAGVPAGVLNLLLGPGALGSELVADPRAEAVTFTGSVEVGHLIREKTVLRGAKLQMELGGHNAAIVLPDADLPSAADFITAAATGSTGQKCTATRRVIAVGAVHDQLRDELITRFNALSVGAGTEEGAGIGPVVNDRARRDIDEAVKQAETEGAQVLARAPIPDAEGHFVAPTLLGGTRELTICHEEVFGPVTTLLRADSLEEAIELANDTEFGLTASVFTSDERSIRRCLNDLVAGLIKVNGPSTGSEVHAPFGGLRDSSQPGPREQNSDAAADFFTLTKTAYLRLAPEGA</sequence>
<comment type="similarity">
    <text evidence="1">Belongs to the aldehyde dehydrogenase family.</text>
</comment>
<keyword evidence="2 5" id="KW-0560">Oxidoreductase</keyword>
<evidence type="ECO:0000313" key="5">
    <source>
        <dbReference type="EMBL" id="SJM48442.1"/>
    </source>
</evidence>
<evidence type="ECO:0000259" key="4">
    <source>
        <dbReference type="Pfam" id="PF00171"/>
    </source>
</evidence>
<dbReference type="PANTHER" id="PTHR43353:SF5">
    <property type="entry name" value="SUCCINATE-SEMIALDEHYDE DEHYDROGENASE, MITOCHONDRIAL"/>
    <property type="match status" value="1"/>
</dbReference>
<dbReference type="InterPro" id="IPR050740">
    <property type="entry name" value="Aldehyde_DH_Superfamily"/>
</dbReference>